<evidence type="ECO:0000256" key="7">
    <source>
        <dbReference type="ARBA" id="ARBA00023015"/>
    </source>
</evidence>
<dbReference type="PANTHER" id="PTHR23235:SF142">
    <property type="entry name" value="ZINC FINGER PROTEIN 384"/>
    <property type="match status" value="1"/>
</dbReference>
<dbReference type="Gene3D" id="3.30.160.60">
    <property type="entry name" value="Classic Zinc Finger"/>
    <property type="match status" value="4"/>
</dbReference>
<dbReference type="GO" id="GO:0008270">
    <property type="term" value="F:zinc ion binding"/>
    <property type="evidence" value="ECO:0007669"/>
    <property type="project" value="UniProtKB-KW"/>
</dbReference>
<dbReference type="GO" id="GO:0000978">
    <property type="term" value="F:RNA polymerase II cis-regulatory region sequence-specific DNA binding"/>
    <property type="evidence" value="ECO:0007669"/>
    <property type="project" value="TreeGrafter"/>
</dbReference>
<dbReference type="FunFam" id="3.30.160.60:FF:000464">
    <property type="entry name" value="Zinc finger and SCAN domain containing 25"/>
    <property type="match status" value="1"/>
</dbReference>
<keyword evidence="7" id="KW-0805">Transcription regulation</keyword>
<comment type="subcellular location">
    <subcellularLocation>
        <location evidence="1">Nucleus</location>
    </subcellularLocation>
</comment>
<name>A0A8D0E3B1_SALMN</name>
<evidence type="ECO:0000313" key="12">
    <source>
        <dbReference type="Ensembl" id="ENSSMRP00000025540.1"/>
    </source>
</evidence>
<dbReference type="InterPro" id="IPR013087">
    <property type="entry name" value="Znf_C2H2_type"/>
</dbReference>
<evidence type="ECO:0000256" key="8">
    <source>
        <dbReference type="ARBA" id="ARBA00023163"/>
    </source>
</evidence>
<evidence type="ECO:0000256" key="5">
    <source>
        <dbReference type="ARBA" id="ARBA00022771"/>
    </source>
</evidence>
<evidence type="ECO:0000256" key="1">
    <source>
        <dbReference type="ARBA" id="ARBA00004123"/>
    </source>
</evidence>
<keyword evidence="4" id="KW-0677">Repeat</keyword>
<dbReference type="Pfam" id="PF00096">
    <property type="entry name" value="zf-C2H2"/>
    <property type="match status" value="3"/>
</dbReference>
<dbReference type="Proteomes" id="UP000694421">
    <property type="component" value="Unplaced"/>
</dbReference>
<organism evidence="12 13">
    <name type="scientific">Salvator merianae</name>
    <name type="common">Argentine black and white tegu</name>
    <name type="synonym">Tupinambis merianae</name>
    <dbReference type="NCBI Taxonomy" id="96440"/>
    <lineage>
        <taxon>Eukaryota</taxon>
        <taxon>Metazoa</taxon>
        <taxon>Chordata</taxon>
        <taxon>Craniata</taxon>
        <taxon>Vertebrata</taxon>
        <taxon>Euteleostomi</taxon>
        <taxon>Lepidosauria</taxon>
        <taxon>Squamata</taxon>
        <taxon>Bifurcata</taxon>
        <taxon>Unidentata</taxon>
        <taxon>Episquamata</taxon>
        <taxon>Laterata</taxon>
        <taxon>Teiioidea</taxon>
        <taxon>Teiidae</taxon>
        <taxon>Salvator</taxon>
    </lineage>
</organism>
<evidence type="ECO:0000256" key="4">
    <source>
        <dbReference type="ARBA" id="ARBA00022737"/>
    </source>
</evidence>
<feature type="domain" description="C2H2-type" evidence="11">
    <location>
        <begin position="218"/>
        <end position="245"/>
    </location>
</feature>
<reference evidence="12" key="2">
    <citation type="submission" date="2025-09" db="UniProtKB">
        <authorList>
            <consortium name="Ensembl"/>
        </authorList>
    </citation>
    <scope>IDENTIFICATION</scope>
</reference>
<evidence type="ECO:0000313" key="13">
    <source>
        <dbReference type="Proteomes" id="UP000694421"/>
    </source>
</evidence>
<dbReference type="GO" id="GO:0000981">
    <property type="term" value="F:DNA-binding transcription factor activity, RNA polymerase II-specific"/>
    <property type="evidence" value="ECO:0007669"/>
    <property type="project" value="TreeGrafter"/>
</dbReference>
<keyword evidence="5 10" id="KW-0863">Zinc-finger</keyword>
<evidence type="ECO:0000256" key="2">
    <source>
        <dbReference type="ARBA" id="ARBA00006991"/>
    </source>
</evidence>
<feature type="domain" description="C2H2-type" evidence="11">
    <location>
        <begin position="132"/>
        <end position="159"/>
    </location>
</feature>
<keyword evidence="3" id="KW-0479">Metal-binding</keyword>
<dbReference type="InterPro" id="IPR036236">
    <property type="entry name" value="Znf_C2H2_sf"/>
</dbReference>
<reference evidence="12" key="1">
    <citation type="submission" date="2025-08" db="UniProtKB">
        <authorList>
            <consortium name="Ensembl"/>
        </authorList>
    </citation>
    <scope>IDENTIFICATION</scope>
</reference>
<dbReference type="PANTHER" id="PTHR23235">
    <property type="entry name" value="KRUEPPEL-LIKE TRANSCRIPTION FACTOR"/>
    <property type="match status" value="1"/>
</dbReference>
<dbReference type="GO" id="GO:0005634">
    <property type="term" value="C:nucleus"/>
    <property type="evidence" value="ECO:0007669"/>
    <property type="project" value="UniProtKB-SubCell"/>
</dbReference>
<evidence type="ECO:0000256" key="3">
    <source>
        <dbReference type="ARBA" id="ARBA00022723"/>
    </source>
</evidence>
<dbReference type="FunFam" id="3.30.160.60:FF:002343">
    <property type="entry name" value="Zinc finger protein 33A"/>
    <property type="match status" value="1"/>
</dbReference>
<evidence type="ECO:0000256" key="9">
    <source>
        <dbReference type="ARBA" id="ARBA00023242"/>
    </source>
</evidence>
<dbReference type="AlphaFoldDB" id="A0A8D0E3B1"/>
<dbReference type="OMA" id="HYLINYM"/>
<dbReference type="SUPFAM" id="SSF57667">
    <property type="entry name" value="beta-beta-alpha zinc fingers"/>
    <property type="match status" value="3"/>
</dbReference>
<protein>
    <recommendedName>
        <fullName evidence="11">C2H2-type domain-containing protein</fullName>
    </recommendedName>
</protein>
<proteinExistence type="inferred from homology"/>
<dbReference type="FunFam" id="3.30.160.60:FF:001498">
    <property type="entry name" value="Zinc finger protein 404"/>
    <property type="match status" value="1"/>
</dbReference>
<comment type="similarity">
    <text evidence="2">Belongs to the krueppel C2H2-type zinc-finger protein family.</text>
</comment>
<keyword evidence="8" id="KW-0804">Transcription</keyword>
<dbReference type="PROSITE" id="PS50157">
    <property type="entry name" value="ZINC_FINGER_C2H2_2"/>
    <property type="match status" value="4"/>
</dbReference>
<dbReference type="PROSITE" id="PS00028">
    <property type="entry name" value="ZINC_FINGER_C2H2_1"/>
    <property type="match status" value="2"/>
</dbReference>
<sequence>LSTDAVVHHFPLSTFEQMSEKSILIQNREKTDNLVGTQKKTWVNYDQQNSTMVSSLVPLKPQMCEFETEKLVNQKEDHILDGDQEGNSWSNCTDSQHADTYELLIPQDVIEGKENSIIFGKTVRERSSLKLHHCIVCGKTFSLKSHLTSHQRIHTGEKPYQCSECGNFTRNSNLTAHLRTHTGEKPYQCTACGKRFSSFIRNSHLTSHLRTHSGEKPYQCMECGKRFSASGKLKNHQRNHTIKNPTLSQIAV</sequence>
<feature type="domain" description="C2H2-type" evidence="11">
    <location>
        <begin position="187"/>
        <end position="217"/>
    </location>
</feature>
<evidence type="ECO:0000256" key="6">
    <source>
        <dbReference type="ARBA" id="ARBA00022833"/>
    </source>
</evidence>
<evidence type="ECO:0000256" key="10">
    <source>
        <dbReference type="PROSITE-ProRule" id="PRU00042"/>
    </source>
</evidence>
<evidence type="ECO:0000259" key="11">
    <source>
        <dbReference type="PROSITE" id="PS50157"/>
    </source>
</evidence>
<dbReference type="SMART" id="SM00355">
    <property type="entry name" value="ZnF_C2H2"/>
    <property type="match status" value="4"/>
</dbReference>
<keyword evidence="6" id="KW-0862">Zinc</keyword>
<feature type="domain" description="C2H2-type" evidence="11">
    <location>
        <begin position="160"/>
        <end position="186"/>
    </location>
</feature>
<dbReference type="GeneTree" id="ENSGT01150000286934"/>
<keyword evidence="13" id="KW-1185">Reference proteome</keyword>
<dbReference type="FunFam" id="3.30.160.60:FF:000806">
    <property type="entry name" value="Zinc finger protein"/>
    <property type="match status" value="1"/>
</dbReference>
<accession>A0A8D0E3B1</accession>
<keyword evidence="9" id="KW-0539">Nucleus</keyword>
<dbReference type="Ensembl" id="ENSSMRT00000029890.1">
    <property type="protein sequence ID" value="ENSSMRP00000025540.1"/>
    <property type="gene ID" value="ENSSMRG00000019744.1"/>
</dbReference>